<accession>A0ACC3NS48</accession>
<keyword evidence="2" id="KW-1185">Reference proteome</keyword>
<comment type="caution">
    <text evidence="1">The sequence shown here is derived from an EMBL/GenBank/DDBJ whole genome shotgun (WGS) entry which is preliminary data.</text>
</comment>
<gene>
    <name evidence="1" type="ORF">LTR37_002775</name>
</gene>
<dbReference type="EMBL" id="JAUTXU010000015">
    <property type="protein sequence ID" value="KAK3721959.1"/>
    <property type="molecule type" value="Genomic_DNA"/>
</dbReference>
<sequence>MYALNAAVALLACASSAMAMPKFGFGAGNGCLTKDTAESLVNNFIKLTNGDGFNEDLARSIIRKDLVDTSGSVGSVINSGGVAPVPLLGPTLVGRADFIEANAAQASTPYEALNIYWTCDVITFRFKIAEGPFAVQPVLGISILETVPAPKGNKHPFQIKTVYGELNSFAFLVDLGVYEPLNITAPPAPERRSANFRRDTM</sequence>
<dbReference type="Proteomes" id="UP001281147">
    <property type="component" value="Unassembled WGS sequence"/>
</dbReference>
<name>A0ACC3NS48_9PEZI</name>
<evidence type="ECO:0000313" key="1">
    <source>
        <dbReference type="EMBL" id="KAK3721959.1"/>
    </source>
</evidence>
<reference evidence="1" key="1">
    <citation type="submission" date="2023-07" db="EMBL/GenBank/DDBJ databases">
        <title>Black Yeasts Isolated from many extreme environments.</title>
        <authorList>
            <person name="Coleine C."/>
            <person name="Stajich J.E."/>
            <person name="Selbmann L."/>
        </authorList>
    </citation>
    <scope>NUCLEOTIDE SEQUENCE</scope>
    <source>
        <strain evidence="1">CCFEE 5714</strain>
    </source>
</reference>
<organism evidence="1 2">
    <name type="scientific">Vermiconidia calcicola</name>
    <dbReference type="NCBI Taxonomy" id="1690605"/>
    <lineage>
        <taxon>Eukaryota</taxon>
        <taxon>Fungi</taxon>
        <taxon>Dikarya</taxon>
        <taxon>Ascomycota</taxon>
        <taxon>Pezizomycotina</taxon>
        <taxon>Dothideomycetes</taxon>
        <taxon>Dothideomycetidae</taxon>
        <taxon>Mycosphaerellales</taxon>
        <taxon>Extremaceae</taxon>
        <taxon>Vermiconidia</taxon>
    </lineage>
</organism>
<proteinExistence type="predicted"/>
<protein>
    <submittedName>
        <fullName evidence="1">Uncharacterized protein</fullName>
    </submittedName>
</protein>
<evidence type="ECO:0000313" key="2">
    <source>
        <dbReference type="Proteomes" id="UP001281147"/>
    </source>
</evidence>